<name>M2QQY8_CERS8</name>
<protein>
    <recommendedName>
        <fullName evidence="1">Prolyl 4-hydroxylase alpha subunit Fe(2+) 2OG dioxygenase domain-containing protein</fullName>
    </recommendedName>
</protein>
<sequence length="145" mass="16256">MDIGDFAMQFDADRLEPVHSVSAHLTEARVGNRQKAVRSELYTLDVYGPVGPFKSHVDTPHRKNMFGSLVVVFPTQHEGGTLLLRHGKKQWTFDSANLLSEAPQPSIAYVAFYSDVEHEILPVTSGYRVTLTYNLYFADSDLPSK</sequence>
<keyword evidence="3" id="KW-1185">Reference proteome</keyword>
<dbReference type="HOGENOM" id="CLU_019613_0_1_1"/>
<evidence type="ECO:0000313" key="2">
    <source>
        <dbReference type="EMBL" id="EMD39478.1"/>
    </source>
</evidence>
<evidence type="ECO:0000313" key="3">
    <source>
        <dbReference type="Proteomes" id="UP000016930"/>
    </source>
</evidence>
<dbReference type="OrthoDB" id="27483at2759"/>
<accession>M2QQY8</accession>
<dbReference type="Gene3D" id="2.60.120.620">
    <property type="entry name" value="q2cbj1_9rhob like domain"/>
    <property type="match status" value="1"/>
</dbReference>
<reference evidence="2 3" key="1">
    <citation type="journal article" date="2012" name="Proc. Natl. Acad. Sci. U.S.A.">
        <title>Comparative genomics of Ceriporiopsis subvermispora and Phanerochaete chrysosporium provide insight into selective ligninolysis.</title>
        <authorList>
            <person name="Fernandez-Fueyo E."/>
            <person name="Ruiz-Duenas F.J."/>
            <person name="Ferreira P."/>
            <person name="Floudas D."/>
            <person name="Hibbett D.S."/>
            <person name="Canessa P."/>
            <person name="Larrondo L.F."/>
            <person name="James T.Y."/>
            <person name="Seelenfreund D."/>
            <person name="Lobos S."/>
            <person name="Polanco R."/>
            <person name="Tello M."/>
            <person name="Honda Y."/>
            <person name="Watanabe T."/>
            <person name="Watanabe T."/>
            <person name="Ryu J.S."/>
            <person name="Kubicek C.P."/>
            <person name="Schmoll M."/>
            <person name="Gaskell J."/>
            <person name="Hammel K.E."/>
            <person name="St John F.J."/>
            <person name="Vanden Wymelenberg A."/>
            <person name="Sabat G."/>
            <person name="Splinter BonDurant S."/>
            <person name="Syed K."/>
            <person name="Yadav J.S."/>
            <person name="Doddapaneni H."/>
            <person name="Subramanian V."/>
            <person name="Lavin J.L."/>
            <person name="Oguiza J.A."/>
            <person name="Perez G."/>
            <person name="Pisabarro A.G."/>
            <person name="Ramirez L."/>
            <person name="Santoyo F."/>
            <person name="Master E."/>
            <person name="Coutinho P.M."/>
            <person name="Henrissat B."/>
            <person name="Lombard V."/>
            <person name="Magnuson J.K."/>
            <person name="Kuees U."/>
            <person name="Hori C."/>
            <person name="Igarashi K."/>
            <person name="Samejima M."/>
            <person name="Held B.W."/>
            <person name="Barry K.W."/>
            <person name="LaButti K.M."/>
            <person name="Lapidus A."/>
            <person name="Lindquist E.A."/>
            <person name="Lucas S.M."/>
            <person name="Riley R."/>
            <person name="Salamov A.A."/>
            <person name="Hoffmeister D."/>
            <person name="Schwenk D."/>
            <person name="Hadar Y."/>
            <person name="Yarden O."/>
            <person name="de Vries R.P."/>
            <person name="Wiebenga A."/>
            <person name="Stenlid J."/>
            <person name="Eastwood D."/>
            <person name="Grigoriev I.V."/>
            <person name="Berka R.M."/>
            <person name="Blanchette R.A."/>
            <person name="Kersten P."/>
            <person name="Martinez A.T."/>
            <person name="Vicuna R."/>
            <person name="Cullen D."/>
        </authorList>
    </citation>
    <scope>NUCLEOTIDE SEQUENCE [LARGE SCALE GENOMIC DNA]</scope>
    <source>
        <strain evidence="2 3">B</strain>
    </source>
</reference>
<proteinExistence type="predicted"/>
<dbReference type="PANTHER" id="PTHR33099">
    <property type="entry name" value="FE2OG DIOXYGENASE DOMAIN-CONTAINING PROTEIN"/>
    <property type="match status" value="1"/>
</dbReference>
<dbReference type="AlphaFoldDB" id="M2QQY8"/>
<dbReference type="PANTHER" id="PTHR33099:SF7">
    <property type="entry name" value="MYND-TYPE DOMAIN-CONTAINING PROTEIN"/>
    <property type="match status" value="1"/>
</dbReference>
<dbReference type="InterPro" id="IPR044862">
    <property type="entry name" value="Pro_4_hyd_alph_FE2OG_OXY"/>
</dbReference>
<feature type="domain" description="Prolyl 4-hydroxylase alpha subunit Fe(2+) 2OG dioxygenase" evidence="1">
    <location>
        <begin position="45"/>
        <end position="135"/>
    </location>
</feature>
<organism evidence="2 3">
    <name type="scientific">Ceriporiopsis subvermispora (strain B)</name>
    <name type="common">White-rot fungus</name>
    <name type="synonym">Gelatoporia subvermispora</name>
    <dbReference type="NCBI Taxonomy" id="914234"/>
    <lineage>
        <taxon>Eukaryota</taxon>
        <taxon>Fungi</taxon>
        <taxon>Dikarya</taxon>
        <taxon>Basidiomycota</taxon>
        <taxon>Agaricomycotina</taxon>
        <taxon>Agaricomycetes</taxon>
        <taxon>Polyporales</taxon>
        <taxon>Gelatoporiaceae</taxon>
        <taxon>Gelatoporia</taxon>
    </lineage>
</organism>
<dbReference type="Proteomes" id="UP000016930">
    <property type="component" value="Unassembled WGS sequence"/>
</dbReference>
<dbReference type="Pfam" id="PF13640">
    <property type="entry name" value="2OG-FeII_Oxy_3"/>
    <property type="match status" value="1"/>
</dbReference>
<gene>
    <name evidence="2" type="ORF">CERSUDRAFT_111780</name>
</gene>
<dbReference type="EMBL" id="KB445793">
    <property type="protein sequence ID" value="EMD39478.1"/>
    <property type="molecule type" value="Genomic_DNA"/>
</dbReference>
<evidence type="ECO:0000259" key="1">
    <source>
        <dbReference type="Pfam" id="PF13640"/>
    </source>
</evidence>